<dbReference type="Proteomes" id="UP001229952">
    <property type="component" value="Chromosome"/>
</dbReference>
<evidence type="ECO:0000256" key="6">
    <source>
        <dbReference type="SAM" id="MobiDB-lite"/>
    </source>
</evidence>
<feature type="compositionally biased region" description="Low complexity" evidence="6">
    <location>
        <begin position="85"/>
        <end position="121"/>
    </location>
</feature>
<evidence type="ECO:0000256" key="1">
    <source>
        <dbReference type="ARBA" id="ARBA00004651"/>
    </source>
</evidence>
<feature type="transmembrane region" description="Helical" evidence="7">
    <location>
        <begin position="158"/>
        <end position="177"/>
    </location>
</feature>
<dbReference type="Pfam" id="PF01810">
    <property type="entry name" value="LysE"/>
    <property type="match status" value="1"/>
</dbReference>
<keyword evidence="4 7" id="KW-1133">Transmembrane helix</keyword>
<feature type="transmembrane region" description="Helical" evidence="7">
    <location>
        <begin position="57"/>
        <end position="74"/>
    </location>
</feature>
<evidence type="ECO:0000256" key="3">
    <source>
        <dbReference type="ARBA" id="ARBA00022692"/>
    </source>
</evidence>
<dbReference type="PANTHER" id="PTHR30086:SF20">
    <property type="entry name" value="ARGININE EXPORTER PROTEIN ARGO-RELATED"/>
    <property type="match status" value="1"/>
</dbReference>
<evidence type="ECO:0000256" key="7">
    <source>
        <dbReference type="SAM" id="Phobius"/>
    </source>
</evidence>
<feature type="transmembrane region" description="Helical" evidence="7">
    <location>
        <begin position="198"/>
        <end position="216"/>
    </location>
</feature>
<dbReference type="PANTHER" id="PTHR30086">
    <property type="entry name" value="ARGININE EXPORTER PROTEIN ARGO"/>
    <property type="match status" value="1"/>
</dbReference>
<name>A0ABY9HVL5_9ACTN</name>
<comment type="subcellular location">
    <subcellularLocation>
        <location evidence="1">Cell membrane</location>
        <topology evidence="1">Multi-pass membrane protein</topology>
    </subcellularLocation>
</comment>
<evidence type="ECO:0000256" key="2">
    <source>
        <dbReference type="ARBA" id="ARBA00022475"/>
    </source>
</evidence>
<proteinExistence type="predicted"/>
<feature type="region of interest" description="Disordered" evidence="6">
    <location>
        <begin position="84"/>
        <end position="121"/>
    </location>
</feature>
<sequence>MAPGPDLVLITGLVLNGSLRVATGAALGMIMAGAVQAGLGAAGLAALLAARPDLFAAFRWTGAVVLLGWASLALRRAVSRDGAEARAPSRPPAEVAAHAPHAPPCESSSPAAAPTESTGPSVRQAFGQGLLCTGSNPKVGIFLMAFLPQFVPPGMSPAAGVPLLAACYLSLGLIWLLTWMRLVHRLARHLRSPRMLRIADGLTAAVFGVFAVRLVLSG</sequence>
<evidence type="ECO:0000256" key="4">
    <source>
        <dbReference type="ARBA" id="ARBA00022989"/>
    </source>
</evidence>
<dbReference type="InterPro" id="IPR001123">
    <property type="entry name" value="LeuE-type"/>
</dbReference>
<dbReference type="RefSeq" id="WP_306085310.1">
    <property type="nucleotide sequence ID" value="NZ_CP120992.1"/>
</dbReference>
<evidence type="ECO:0000313" key="8">
    <source>
        <dbReference type="EMBL" id="WLQ38603.1"/>
    </source>
</evidence>
<evidence type="ECO:0000256" key="5">
    <source>
        <dbReference type="ARBA" id="ARBA00023136"/>
    </source>
</evidence>
<feature type="transmembrane region" description="Helical" evidence="7">
    <location>
        <begin position="30"/>
        <end position="50"/>
    </location>
</feature>
<gene>
    <name evidence="8" type="ORF">P8A22_00125</name>
</gene>
<keyword evidence="2" id="KW-1003">Cell membrane</keyword>
<keyword evidence="9" id="KW-1185">Reference proteome</keyword>
<evidence type="ECO:0000313" key="9">
    <source>
        <dbReference type="Proteomes" id="UP001229952"/>
    </source>
</evidence>
<accession>A0ABY9HVL5</accession>
<keyword evidence="3 7" id="KW-0812">Transmembrane</keyword>
<organism evidence="8 9">
    <name type="scientific">Streptomyces laculatispora</name>
    <dbReference type="NCBI Taxonomy" id="887464"/>
    <lineage>
        <taxon>Bacteria</taxon>
        <taxon>Bacillati</taxon>
        <taxon>Actinomycetota</taxon>
        <taxon>Actinomycetes</taxon>
        <taxon>Kitasatosporales</taxon>
        <taxon>Streptomycetaceae</taxon>
        <taxon>Streptomyces</taxon>
    </lineage>
</organism>
<dbReference type="EMBL" id="CP120992">
    <property type="protein sequence ID" value="WLQ38603.1"/>
    <property type="molecule type" value="Genomic_DNA"/>
</dbReference>
<keyword evidence="5 7" id="KW-0472">Membrane</keyword>
<protein>
    <submittedName>
        <fullName evidence="8">LysE family translocator</fullName>
    </submittedName>
</protein>
<reference evidence="8 9" key="1">
    <citation type="submission" date="2023-03" db="EMBL/GenBank/DDBJ databases">
        <title>Isolation and description of six Streptomyces strains from soil environments, able to metabolize different microbial glucans.</title>
        <authorList>
            <person name="Widen T."/>
            <person name="Larsbrink J."/>
        </authorList>
    </citation>
    <scope>NUCLEOTIDE SEQUENCE [LARGE SCALE GENOMIC DNA]</scope>
    <source>
        <strain evidence="8 9">Mut2</strain>
    </source>
</reference>